<evidence type="ECO:0000256" key="6">
    <source>
        <dbReference type="ARBA" id="ARBA00023136"/>
    </source>
</evidence>
<evidence type="ECO:0000256" key="4">
    <source>
        <dbReference type="ARBA" id="ARBA00022725"/>
    </source>
</evidence>
<dbReference type="EnsemblMetazoa" id="XM_050659065.1">
    <property type="protein sequence ID" value="XP_050515022.1"/>
    <property type="gene ID" value="LOC126890211"/>
</dbReference>
<evidence type="ECO:0000256" key="3">
    <source>
        <dbReference type="ARBA" id="ARBA00022692"/>
    </source>
</evidence>
<name>A0ABM5KXW9_DIAVI</name>
<dbReference type="InterPro" id="IPR004117">
    <property type="entry name" value="7tm6_olfct_rcpt"/>
</dbReference>
<evidence type="ECO:0000256" key="1">
    <source>
        <dbReference type="ARBA" id="ARBA00004141"/>
    </source>
</evidence>
<keyword evidence="3 9" id="KW-0812">Transmembrane</keyword>
<keyword evidence="2" id="KW-0716">Sensory transduction</keyword>
<protein>
    <submittedName>
        <fullName evidence="10">Uncharacterized protein</fullName>
    </submittedName>
</protein>
<keyword evidence="7" id="KW-0675">Receptor</keyword>
<feature type="transmembrane region" description="Helical" evidence="9">
    <location>
        <begin position="20"/>
        <end position="40"/>
    </location>
</feature>
<dbReference type="Proteomes" id="UP001652700">
    <property type="component" value="Unplaced"/>
</dbReference>
<evidence type="ECO:0000256" key="5">
    <source>
        <dbReference type="ARBA" id="ARBA00022989"/>
    </source>
</evidence>
<keyword evidence="6 9" id="KW-0472">Membrane</keyword>
<evidence type="ECO:0000256" key="8">
    <source>
        <dbReference type="ARBA" id="ARBA00023224"/>
    </source>
</evidence>
<sequence>MKKCEEGRRWKIIIYQLNRLTKGCVGMLSLTVSLVCALIVNQFIHMTESITTNIVCSKWYTADISVKKDVLFILLSTQRPFTLNALPLGTLNLELLLLVRMNMLSS</sequence>
<evidence type="ECO:0000313" key="10">
    <source>
        <dbReference type="EnsemblMetazoa" id="XP_050515022.1"/>
    </source>
</evidence>
<proteinExistence type="predicted"/>
<dbReference type="Pfam" id="PF02949">
    <property type="entry name" value="7tm_6"/>
    <property type="match status" value="1"/>
</dbReference>
<keyword evidence="8" id="KW-0807">Transducer</keyword>
<organism evidence="10 11">
    <name type="scientific">Diabrotica virgifera virgifera</name>
    <name type="common">western corn rootworm</name>
    <dbReference type="NCBI Taxonomy" id="50390"/>
    <lineage>
        <taxon>Eukaryota</taxon>
        <taxon>Metazoa</taxon>
        <taxon>Ecdysozoa</taxon>
        <taxon>Arthropoda</taxon>
        <taxon>Hexapoda</taxon>
        <taxon>Insecta</taxon>
        <taxon>Pterygota</taxon>
        <taxon>Neoptera</taxon>
        <taxon>Endopterygota</taxon>
        <taxon>Coleoptera</taxon>
        <taxon>Polyphaga</taxon>
        <taxon>Cucujiformia</taxon>
        <taxon>Chrysomeloidea</taxon>
        <taxon>Chrysomelidae</taxon>
        <taxon>Galerucinae</taxon>
        <taxon>Diabroticina</taxon>
        <taxon>Diabroticites</taxon>
        <taxon>Diabrotica</taxon>
    </lineage>
</organism>
<keyword evidence="5 9" id="KW-1133">Transmembrane helix</keyword>
<evidence type="ECO:0000313" key="11">
    <source>
        <dbReference type="Proteomes" id="UP001652700"/>
    </source>
</evidence>
<evidence type="ECO:0000256" key="2">
    <source>
        <dbReference type="ARBA" id="ARBA00022606"/>
    </source>
</evidence>
<comment type="subcellular location">
    <subcellularLocation>
        <location evidence="1">Membrane</location>
        <topology evidence="1">Multi-pass membrane protein</topology>
    </subcellularLocation>
</comment>
<keyword evidence="4" id="KW-0552">Olfaction</keyword>
<reference evidence="10" key="1">
    <citation type="submission" date="2025-05" db="UniProtKB">
        <authorList>
            <consortium name="EnsemblMetazoa"/>
        </authorList>
    </citation>
    <scope>IDENTIFICATION</scope>
</reference>
<keyword evidence="11" id="KW-1185">Reference proteome</keyword>
<evidence type="ECO:0000256" key="7">
    <source>
        <dbReference type="ARBA" id="ARBA00023170"/>
    </source>
</evidence>
<dbReference type="GeneID" id="126890211"/>
<evidence type="ECO:0000256" key="9">
    <source>
        <dbReference type="SAM" id="Phobius"/>
    </source>
</evidence>
<accession>A0ABM5KXW9</accession>
<dbReference type="RefSeq" id="XP_050515022.1">
    <property type="nucleotide sequence ID" value="XM_050659065.1"/>
</dbReference>